<name>A0ABZ2W7R7_9GAMM</name>
<dbReference type="SMART" id="SM00267">
    <property type="entry name" value="GGDEF"/>
    <property type="match status" value="1"/>
</dbReference>
<dbReference type="Gene3D" id="3.30.70.270">
    <property type="match status" value="1"/>
</dbReference>
<dbReference type="PROSITE" id="PS50887">
    <property type="entry name" value="GGDEF"/>
    <property type="match status" value="1"/>
</dbReference>
<dbReference type="Gene3D" id="3.20.20.450">
    <property type="entry name" value="EAL domain"/>
    <property type="match status" value="1"/>
</dbReference>
<dbReference type="SUPFAM" id="SSF55073">
    <property type="entry name" value="Nucleotide cyclase"/>
    <property type="match status" value="1"/>
</dbReference>
<feature type="domain" description="EAL" evidence="1">
    <location>
        <begin position="208"/>
        <end position="462"/>
    </location>
</feature>
<dbReference type="InterPro" id="IPR035919">
    <property type="entry name" value="EAL_sf"/>
</dbReference>
<dbReference type="InterPro" id="IPR043128">
    <property type="entry name" value="Rev_trsase/Diguanyl_cyclase"/>
</dbReference>
<dbReference type="SUPFAM" id="SSF141868">
    <property type="entry name" value="EAL domain-like"/>
    <property type="match status" value="1"/>
</dbReference>
<proteinExistence type="predicted"/>
<dbReference type="PANTHER" id="PTHR44757">
    <property type="entry name" value="DIGUANYLATE CYCLASE DGCP"/>
    <property type="match status" value="1"/>
</dbReference>
<dbReference type="InterPro" id="IPR052155">
    <property type="entry name" value="Biofilm_reg_signaling"/>
</dbReference>
<evidence type="ECO:0000313" key="4">
    <source>
        <dbReference type="Proteomes" id="UP001475781"/>
    </source>
</evidence>
<reference evidence="3 4" key="1">
    <citation type="submission" date="2022-07" db="EMBL/GenBank/DDBJ databases">
        <title>A copper resistant bacterium isolated from sediment samples of deep sea hydrothermal areas.</title>
        <authorList>
            <person name="Zeng X."/>
        </authorList>
    </citation>
    <scope>NUCLEOTIDE SEQUENCE [LARGE SCALE GENOMIC DNA]</scope>
    <source>
        <strain evidence="4">CuT 6</strain>
    </source>
</reference>
<dbReference type="CDD" id="cd01949">
    <property type="entry name" value="GGDEF"/>
    <property type="match status" value="1"/>
</dbReference>
<dbReference type="PANTHER" id="PTHR44757:SF2">
    <property type="entry name" value="BIOFILM ARCHITECTURE MAINTENANCE PROTEIN MBAA"/>
    <property type="match status" value="1"/>
</dbReference>
<dbReference type="InterPro" id="IPR000160">
    <property type="entry name" value="GGDEF_dom"/>
</dbReference>
<evidence type="ECO:0000313" key="3">
    <source>
        <dbReference type="EMBL" id="WZF90677.1"/>
    </source>
</evidence>
<dbReference type="SMART" id="SM00052">
    <property type="entry name" value="EAL"/>
    <property type="match status" value="1"/>
</dbReference>
<dbReference type="Pfam" id="PF00563">
    <property type="entry name" value="EAL"/>
    <property type="match status" value="1"/>
</dbReference>
<dbReference type="Pfam" id="PF00990">
    <property type="entry name" value="GGDEF"/>
    <property type="match status" value="1"/>
</dbReference>
<dbReference type="Proteomes" id="UP001475781">
    <property type="component" value="Chromosome"/>
</dbReference>
<evidence type="ECO:0000259" key="1">
    <source>
        <dbReference type="PROSITE" id="PS50883"/>
    </source>
</evidence>
<feature type="domain" description="GGDEF" evidence="2">
    <location>
        <begin position="59"/>
        <end position="199"/>
    </location>
</feature>
<dbReference type="RefSeq" id="WP_341582813.1">
    <property type="nucleotide sequence ID" value="NZ_CP101118.1"/>
</dbReference>
<dbReference type="PROSITE" id="PS50883">
    <property type="entry name" value="EAL"/>
    <property type="match status" value="1"/>
</dbReference>
<keyword evidence="4" id="KW-1185">Reference proteome</keyword>
<organism evidence="3 4">
    <name type="scientific">Marinobacter metalliresistant</name>
    <dbReference type="NCBI Taxonomy" id="2961995"/>
    <lineage>
        <taxon>Bacteria</taxon>
        <taxon>Pseudomonadati</taxon>
        <taxon>Pseudomonadota</taxon>
        <taxon>Gammaproteobacteria</taxon>
        <taxon>Pseudomonadales</taxon>
        <taxon>Marinobacteraceae</taxon>
        <taxon>Marinobacter</taxon>
    </lineage>
</organism>
<dbReference type="EMBL" id="CP101118">
    <property type="protein sequence ID" value="WZF90677.1"/>
    <property type="molecule type" value="Genomic_DNA"/>
</dbReference>
<gene>
    <name evidence="3" type="ORF">NLK58_14415</name>
</gene>
<dbReference type="CDD" id="cd01948">
    <property type="entry name" value="EAL"/>
    <property type="match status" value="1"/>
</dbReference>
<evidence type="ECO:0000259" key="2">
    <source>
        <dbReference type="PROSITE" id="PS50887"/>
    </source>
</evidence>
<dbReference type="InterPro" id="IPR001633">
    <property type="entry name" value="EAL_dom"/>
</dbReference>
<accession>A0ABZ2W7R7</accession>
<protein>
    <submittedName>
        <fullName evidence="3">EAL domain-containing protein</fullName>
    </submittedName>
</protein>
<dbReference type="NCBIfam" id="TIGR00254">
    <property type="entry name" value="GGDEF"/>
    <property type="match status" value="1"/>
</dbReference>
<sequence>MVDYTIYAIEALREKSRRIQSEQEARRLAYLDGLTGLANRTAAIEVLDQHLRSSGPHSPATGLLYLDLDGFKLINDALGHDAGDQVLSQVSRRLQSSVRDTDLVARQGGDEFIVIAFHDTGIGEPAQLRSTMTTLAQRLLDSVEAPVQVRGRDYHIEASVGISLCPLHGKDALSLLMKADSAMHEAKKLGGNSFQVFSCEHSERQQHRLELANRLYRASEDNAFQLAFQPVIDLADGHISGAEALLRWPQPDGSSISPAEFVPAAEENGLILGIGEWVIEESLKTIKRLREAGFPDLQIAVNLAISQLWQAELVNNIVARLNDLELPPCSLIVELTEGSLMTDVDRMEGIVKEFRSVGIGVAIDDFGTGFSSLARLKSLPISTLKIDRSFLMGTPEDENAVKMVRAIAHMAESLGIQSVAEGIETEAQWRMLSGLGCQFGQGFYFARPMPEPDLLALLAKRGKA</sequence>
<dbReference type="InterPro" id="IPR029787">
    <property type="entry name" value="Nucleotide_cyclase"/>
</dbReference>